<dbReference type="InterPro" id="IPR000639">
    <property type="entry name" value="Epox_hydrolase-like"/>
</dbReference>
<dbReference type="SUPFAM" id="SSF53474">
    <property type="entry name" value="alpha/beta-Hydrolases"/>
    <property type="match status" value="1"/>
</dbReference>
<proteinExistence type="predicted"/>
<dbReference type="Proteomes" id="UP001497527">
    <property type="component" value="Unassembled WGS sequence"/>
</dbReference>
<dbReference type="RefSeq" id="WP_348716637.1">
    <property type="nucleotide sequence ID" value="NZ_CAXJIO010000011.1"/>
</dbReference>
<dbReference type="Pfam" id="PF00561">
    <property type="entry name" value="Abhydrolase_1"/>
    <property type="match status" value="1"/>
</dbReference>
<evidence type="ECO:0000313" key="3">
    <source>
        <dbReference type="EMBL" id="CAL2102869.1"/>
    </source>
</evidence>
<dbReference type="GO" id="GO:0016787">
    <property type="term" value="F:hydrolase activity"/>
    <property type="evidence" value="ECO:0007669"/>
    <property type="project" value="UniProtKB-KW"/>
</dbReference>
<gene>
    <name evidence="3" type="ORF">T190423A01A_20620</name>
</gene>
<evidence type="ECO:0000313" key="4">
    <source>
        <dbReference type="Proteomes" id="UP001497527"/>
    </source>
</evidence>
<dbReference type="PRINTS" id="PR00111">
    <property type="entry name" value="ABHYDROLASE"/>
</dbReference>
<dbReference type="PRINTS" id="PR00412">
    <property type="entry name" value="EPOXHYDRLASE"/>
</dbReference>
<feature type="domain" description="AB hydrolase-1" evidence="2">
    <location>
        <begin position="32"/>
        <end position="270"/>
    </location>
</feature>
<accession>A0ABM9PBH7</accession>
<evidence type="ECO:0000256" key="1">
    <source>
        <dbReference type="ARBA" id="ARBA00022801"/>
    </source>
</evidence>
<keyword evidence="1 3" id="KW-0378">Hydrolase</keyword>
<organism evidence="3 4">
    <name type="scientific">Tenacibaculum polynesiense</name>
    <dbReference type="NCBI Taxonomy" id="3137857"/>
    <lineage>
        <taxon>Bacteria</taxon>
        <taxon>Pseudomonadati</taxon>
        <taxon>Bacteroidota</taxon>
        <taxon>Flavobacteriia</taxon>
        <taxon>Flavobacteriales</taxon>
        <taxon>Flavobacteriaceae</taxon>
        <taxon>Tenacibaculum</taxon>
    </lineage>
</organism>
<reference evidence="3 4" key="1">
    <citation type="submission" date="2024-05" db="EMBL/GenBank/DDBJ databases">
        <authorList>
            <person name="Duchaud E."/>
        </authorList>
    </citation>
    <scope>NUCLEOTIDE SEQUENCE [LARGE SCALE GENOMIC DNA]</scope>
    <source>
        <strain evidence="3">Ena-SAMPLE-TAB-13-05-2024-13:56:06:370-140308</strain>
    </source>
</reference>
<dbReference type="InterPro" id="IPR000073">
    <property type="entry name" value="AB_hydrolase_1"/>
</dbReference>
<sequence length="283" mass="32981">MTYADFRNSQNFFNTPEGKIAYIDIGNKDDKVILLLHGIPTSGWLYRKMIAILSAKDYRIIAPDMLGFGNSDSPEGYHVYEEPKQAQRLLDLMDHLEINSWSHVFHDVGGLWTWELLKLAPHRVQHLIILNTIIYEEGFVPPMRFGKNLFTKLVMALYAFKFTNKLLIKNLFKMGLLHNNLSQNDLEGYQKPLLEGKNKAMYYFFSRTCHNLPSYKKLLPTLNIPTLVLWGNQDDFLKWKPQEHLVSKDLNIAPENIHILNAKHFVQEEKSKEICNFILAFIK</sequence>
<evidence type="ECO:0000259" key="2">
    <source>
        <dbReference type="Pfam" id="PF00561"/>
    </source>
</evidence>
<protein>
    <submittedName>
        <fullName evidence="3">Alpha/beta fold hydrolase</fullName>
    </submittedName>
</protein>
<dbReference type="Gene3D" id="3.40.50.1820">
    <property type="entry name" value="alpha/beta hydrolase"/>
    <property type="match status" value="1"/>
</dbReference>
<dbReference type="PANTHER" id="PTHR43329">
    <property type="entry name" value="EPOXIDE HYDROLASE"/>
    <property type="match status" value="1"/>
</dbReference>
<name>A0ABM9PBH7_9FLAO</name>
<dbReference type="EMBL" id="CAXJIO010000011">
    <property type="protein sequence ID" value="CAL2102869.1"/>
    <property type="molecule type" value="Genomic_DNA"/>
</dbReference>
<keyword evidence="4" id="KW-1185">Reference proteome</keyword>
<dbReference type="InterPro" id="IPR029058">
    <property type="entry name" value="AB_hydrolase_fold"/>
</dbReference>
<comment type="caution">
    <text evidence="3">The sequence shown here is derived from an EMBL/GenBank/DDBJ whole genome shotgun (WGS) entry which is preliminary data.</text>
</comment>